<dbReference type="SUPFAM" id="SSF46785">
    <property type="entry name" value="Winged helix' DNA-binding domain"/>
    <property type="match status" value="1"/>
</dbReference>
<dbReference type="InterPro" id="IPR013196">
    <property type="entry name" value="HTH_11"/>
</dbReference>
<dbReference type="RefSeq" id="WP_010011298.1">
    <property type="nucleotide sequence ID" value="NZ_AZCN01000005.1"/>
</dbReference>
<dbReference type="PANTHER" id="PTHR34580">
    <property type="match status" value="1"/>
</dbReference>
<dbReference type="InterPro" id="IPR036388">
    <property type="entry name" value="WH-like_DNA-bd_sf"/>
</dbReference>
<dbReference type="InterPro" id="IPR051534">
    <property type="entry name" value="CBASS_pafABC_assoc_protein"/>
</dbReference>
<organism evidence="3 4">
    <name type="scientific">Loigolactobacillus coryniformis subsp. coryniformis KCTC 3167 = DSM 20001</name>
    <dbReference type="NCBI Taxonomy" id="913848"/>
    <lineage>
        <taxon>Bacteria</taxon>
        <taxon>Bacillati</taxon>
        <taxon>Bacillota</taxon>
        <taxon>Bacilli</taxon>
        <taxon>Lactobacillales</taxon>
        <taxon>Lactobacillaceae</taxon>
        <taxon>Loigolactobacillus</taxon>
    </lineage>
</organism>
<evidence type="ECO:0000313" key="4">
    <source>
        <dbReference type="Proteomes" id="UP000051181"/>
    </source>
</evidence>
<dbReference type="Gene3D" id="1.10.10.10">
    <property type="entry name" value="Winged helix-like DNA-binding domain superfamily/Winged helix DNA-binding domain"/>
    <property type="match status" value="1"/>
</dbReference>
<dbReference type="PATRIC" id="fig|913848.6.peg.1781"/>
<accession>A0A0R1FJV5</accession>
<gene>
    <name evidence="3" type="ORF">FD22_GL001738</name>
</gene>
<evidence type="ECO:0000259" key="1">
    <source>
        <dbReference type="Pfam" id="PF08279"/>
    </source>
</evidence>
<feature type="domain" description="WYL" evidence="2">
    <location>
        <begin position="139"/>
        <end position="203"/>
    </location>
</feature>
<dbReference type="Proteomes" id="UP000051181">
    <property type="component" value="Unassembled WGS sequence"/>
</dbReference>
<dbReference type="Pfam" id="PF08279">
    <property type="entry name" value="HTH_11"/>
    <property type="match status" value="1"/>
</dbReference>
<sequence length="311" mass="36390">MKKSERLNQELIFLSAKHVFQLHDLMTKFNISKRTALRDIAELETLGLPFYVENGRHGGYHLISQKLLTPIYFNEEEIRAIFFALEALNSLSSTPCEKSYPQIRQKLLATMPVAQQADITKVLDVIHYYNVAPINTPANLASITQAILENKIVTVTYTQYTPETTQLQIYELFYRNGIWFCSAYDLQKKHWGTYRCDYMTELAIDHAHTAAYSQAELSQLQRDYEQHYHDIPFKCRLTAFGKELFLKNNYPNMTLETIDQVPYITGSYNQEELAYMTHYLITFGEHVTIEYPEQLKNSYLQQLQTMIARYQ</sequence>
<proteinExistence type="predicted"/>
<feature type="domain" description="Helix-turn-helix type 11" evidence="1">
    <location>
        <begin position="6"/>
        <end position="60"/>
    </location>
</feature>
<dbReference type="EMBL" id="AZCN01000005">
    <property type="protein sequence ID" value="KRK18951.1"/>
    <property type="molecule type" value="Genomic_DNA"/>
</dbReference>
<dbReference type="PROSITE" id="PS52050">
    <property type="entry name" value="WYL"/>
    <property type="match status" value="1"/>
</dbReference>
<dbReference type="PANTHER" id="PTHR34580:SF9">
    <property type="entry name" value="SLL5097 PROTEIN"/>
    <property type="match status" value="1"/>
</dbReference>
<evidence type="ECO:0000259" key="2">
    <source>
        <dbReference type="Pfam" id="PF13280"/>
    </source>
</evidence>
<dbReference type="InterPro" id="IPR026881">
    <property type="entry name" value="WYL_dom"/>
</dbReference>
<dbReference type="Pfam" id="PF13280">
    <property type="entry name" value="WYL"/>
    <property type="match status" value="1"/>
</dbReference>
<dbReference type="InterPro" id="IPR036390">
    <property type="entry name" value="WH_DNA-bd_sf"/>
</dbReference>
<dbReference type="eggNOG" id="COG2378">
    <property type="taxonomic scope" value="Bacteria"/>
</dbReference>
<protein>
    <submittedName>
        <fullName evidence="3">Transcriptional regulator</fullName>
    </submittedName>
</protein>
<evidence type="ECO:0000313" key="3">
    <source>
        <dbReference type="EMBL" id="KRK18951.1"/>
    </source>
</evidence>
<comment type="caution">
    <text evidence="3">The sequence shown here is derived from an EMBL/GenBank/DDBJ whole genome shotgun (WGS) entry which is preliminary data.</text>
</comment>
<reference evidence="3 4" key="1">
    <citation type="journal article" date="2015" name="Genome Announc.">
        <title>Expanding the biotechnology potential of lactobacilli through comparative genomics of 213 strains and associated genera.</title>
        <authorList>
            <person name="Sun Z."/>
            <person name="Harris H.M."/>
            <person name="McCann A."/>
            <person name="Guo C."/>
            <person name="Argimon S."/>
            <person name="Zhang W."/>
            <person name="Yang X."/>
            <person name="Jeffery I.B."/>
            <person name="Cooney J.C."/>
            <person name="Kagawa T.F."/>
            <person name="Liu W."/>
            <person name="Song Y."/>
            <person name="Salvetti E."/>
            <person name="Wrobel A."/>
            <person name="Rasinkangas P."/>
            <person name="Parkhill J."/>
            <person name="Rea M.C."/>
            <person name="O'Sullivan O."/>
            <person name="Ritari J."/>
            <person name="Douillard F.P."/>
            <person name="Paul Ross R."/>
            <person name="Yang R."/>
            <person name="Briner A.E."/>
            <person name="Felis G.E."/>
            <person name="de Vos W.M."/>
            <person name="Barrangou R."/>
            <person name="Klaenhammer T.R."/>
            <person name="Caufield P.W."/>
            <person name="Cui Y."/>
            <person name="Zhang H."/>
            <person name="O'Toole P.W."/>
        </authorList>
    </citation>
    <scope>NUCLEOTIDE SEQUENCE [LARGE SCALE GENOMIC DNA]</scope>
    <source>
        <strain evidence="3 4">DSM 20001</strain>
    </source>
</reference>
<dbReference type="AlphaFoldDB" id="A0A0R1FJV5"/>
<name>A0A0R1FJV5_9LACO</name>
<dbReference type="GeneID" id="65915830"/>